<sequence>MTSLRRQRGLRSPTQLRGGPPQDPSCQLLTKKPESMRREKKSF</sequence>
<protein>
    <submittedName>
        <fullName evidence="1">Uncharacterized protein</fullName>
    </submittedName>
</protein>
<dbReference type="Proteomes" id="UP000805649">
    <property type="component" value="Unassembled WGS sequence"/>
</dbReference>
<evidence type="ECO:0000313" key="2">
    <source>
        <dbReference type="Proteomes" id="UP000805649"/>
    </source>
</evidence>
<organism evidence="1 2">
    <name type="scientific">Colletotrichum truncatum</name>
    <name type="common">Anthracnose fungus</name>
    <name type="synonym">Colletotrichum capsici</name>
    <dbReference type="NCBI Taxonomy" id="5467"/>
    <lineage>
        <taxon>Eukaryota</taxon>
        <taxon>Fungi</taxon>
        <taxon>Dikarya</taxon>
        <taxon>Ascomycota</taxon>
        <taxon>Pezizomycotina</taxon>
        <taxon>Sordariomycetes</taxon>
        <taxon>Hypocreomycetidae</taxon>
        <taxon>Glomerellales</taxon>
        <taxon>Glomerellaceae</taxon>
        <taxon>Colletotrichum</taxon>
        <taxon>Colletotrichum truncatum species complex</taxon>
    </lineage>
</organism>
<gene>
    <name evidence="1" type="ORF">CTRU02_214024</name>
</gene>
<proteinExistence type="predicted"/>
<reference evidence="1 2" key="1">
    <citation type="journal article" date="2020" name="Phytopathology">
        <title>Genome Sequence Resources of Colletotrichum truncatum, C. plurivorum, C. musicola, and C. sojae: Four Species Pathogenic to Soybean (Glycine max).</title>
        <authorList>
            <person name="Rogerio F."/>
            <person name="Boufleur T.R."/>
            <person name="Ciampi-Guillardi M."/>
            <person name="Sukno S.A."/>
            <person name="Thon M.R."/>
            <person name="Massola Junior N.S."/>
            <person name="Baroncelli R."/>
        </authorList>
    </citation>
    <scope>NUCLEOTIDE SEQUENCE [LARGE SCALE GENOMIC DNA]</scope>
    <source>
        <strain evidence="1 2">CMES1059</strain>
    </source>
</reference>
<name>A0ACC3YHE9_COLTU</name>
<accession>A0ACC3YHE9</accession>
<comment type="caution">
    <text evidence="1">The sequence shown here is derived from an EMBL/GenBank/DDBJ whole genome shotgun (WGS) entry which is preliminary data.</text>
</comment>
<dbReference type="EMBL" id="VUJX02000010">
    <property type="protein sequence ID" value="KAL0931289.1"/>
    <property type="molecule type" value="Genomic_DNA"/>
</dbReference>
<keyword evidence="2" id="KW-1185">Reference proteome</keyword>
<evidence type="ECO:0000313" key="1">
    <source>
        <dbReference type="EMBL" id="KAL0931289.1"/>
    </source>
</evidence>